<dbReference type="CDD" id="cd14498">
    <property type="entry name" value="DSP"/>
    <property type="match status" value="1"/>
</dbReference>
<dbReference type="InterPro" id="IPR000387">
    <property type="entry name" value="Tyr_Pase_dom"/>
</dbReference>
<dbReference type="EMBL" id="KZ989678">
    <property type="protein sequence ID" value="RKP25622.1"/>
    <property type="molecule type" value="Genomic_DNA"/>
</dbReference>
<keyword evidence="4" id="KW-0904">Protein phosphatase</keyword>
<keyword evidence="8" id="KW-1185">Reference proteome</keyword>
<dbReference type="GO" id="GO:0004725">
    <property type="term" value="F:protein tyrosine phosphatase activity"/>
    <property type="evidence" value="ECO:0007669"/>
    <property type="project" value="UniProtKB-EC"/>
</dbReference>
<name>A0A4P9Z130_9FUNG</name>
<dbReference type="AlphaFoldDB" id="A0A4P9Z130"/>
<feature type="domain" description="Tyrosine specific protein phosphatases" evidence="6">
    <location>
        <begin position="19"/>
        <end position="74"/>
    </location>
</feature>
<accession>A0A4P9Z130</accession>
<dbReference type="Gene3D" id="3.90.190.10">
    <property type="entry name" value="Protein tyrosine phosphatase superfamily"/>
    <property type="match status" value="1"/>
</dbReference>
<dbReference type="GO" id="GO:0005634">
    <property type="term" value="C:nucleus"/>
    <property type="evidence" value="ECO:0007669"/>
    <property type="project" value="TreeGrafter"/>
</dbReference>
<dbReference type="OrthoDB" id="2017893at2759"/>
<dbReference type="PROSITE" id="PS50054">
    <property type="entry name" value="TYR_PHOSPHATASE_DUAL"/>
    <property type="match status" value="1"/>
</dbReference>
<dbReference type="PROSITE" id="PS50056">
    <property type="entry name" value="TYR_PHOSPHATASE_2"/>
    <property type="match status" value="1"/>
</dbReference>
<dbReference type="Pfam" id="PF00782">
    <property type="entry name" value="DSPc"/>
    <property type="match status" value="1"/>
</dbReference>
<dbReference type="Proteomes" id="UP000278143">
    <property type="component" value="Unassembled WGS sequence"/>
</dbReference>
<evidence type="ECO:0000313" key="7">
    <source>
        <dbReference type="EMBL" id="RKP25622.1"/>
    </source>
</evidence>
<sequence>IELQDVEEANLLQHLPMTCRFIEEALSRQDQRVLVHCQAGVSRSAAVVIAYIMKMERLPYEQALAYVQTTRASVCPNAGFSEQCQLFATMNFTIDEHHLHYRQFMLRQSRPGEYAMGQGGHGSWMARCHIVVNGSLPPSTTRPSPATAPPPSGLSIRCRKCRSVAIPPYASAFSPHRRATSAYGASSTSSPSAQCSSYFVEPMDWIDGLTDGSNEGKILCPKCAAKLGQYNWSGAQCSCGAWITPAIALHRNRVDAL</sequence>
<dbReference type="PANTHER" id="PTHR45848">
    <property type="entry name" value="DUAL SPECIFICITY PROTEIN PHOSPHATASE 12 FAMILY MEMBER"/>
    <property type="match status" value="1"/>
</dbReference>
<comment type="similarity">
    <text evidence="1">Belongs to the protein-tyrosine phosphatase family. Non-receptor class dual specificity subfamily.</text>
</comment>
<feature type="non-terminal residue" evidence="7">
    <location>
        <position position="1"/>
    </location>
</feature>
<evidence type="ECO:0000256" key="1">
    <source>
        <dbReference type="ARBA" id="ARBA00008601"/>
    </source>
</evidence>
<dbReference type="EC" id="3.1.3.48" evidence="2"/>
<evidence type="ECO:0000313" key="8">
    <source>
        <dbReference type="Proteomes" id="UP000278143"/>
    </source>
</evidence>
<feature type="domain" description="Tyrosine-protein phosphatase" evidence="5">
    <location>
        <begin position="1"/>
        <end position="93"/>
    </location>
</feature>
<dbReference type="SUPFAM" id="SSF52799">
    <property type="entry name" value="(Phosphotyrosine protein) phosphatases II"/>
    <property type="match status" value="1"/>
</dbReference>
<evidence type="ECO:0000259" key="6">
    <source>
        <dbReference type="PROSITE" id="PS50056"/>
    </source>
</evidence>
<dbReference type="PROSITE" id="PS00383">
    <property type="entry name" value="TYR_PHOSPHATASE_1"/>
    <property type="match status" value="1"/>
</dbReference>
<evidence type="ECO:0000259" key="5">
    <source>
        <dbReference type="PROSITE" id="PS50054"/>
    </source>
</evidence>
<evidence type="ECO:0000256" key="4">
    <source>
        <dbReference type="ARBA" id="ARBA00022912"/>
    </source>
</evidence>
<protein>
    <recommendedName>
        <fullName evidence="2">protein-tyrosine-phosphatase</fullName>
        <ecNumber evidence="2">3.1.3.48</ecNumber>
    </recommendedName>
</protein>
<dbReference type="PANTHER" id="PTHR45848:SF4">
    <property type="entry name" value="DUAL SPECIFICITY PROTEIN PHOSPHATASE 12"/>
    <property type="match status" value="1"/>
</dbReference>
<evidence type="ECO:0000256" key="3">
    <source>
        <dbReference type="ARBA" id="ARBA00022801"/>
    </source>
</evidence>
<dbReference type="SMART" id="SM00195">
    <property type="entry name" value="DSPc"/>
    <property type="match status" value="1"/>
</dbReference>
<dbReference type="InterPro" id="IPR020422">
    <property type="entry name" value="TYR_PHOSPHATASE_DUAL_dom"/>
</dbReference>
<organism evidence="7 8">
    <name type="scientific">Syncephalis pseudoplumigaleata</name>
    <dbReference type="NCBI Taxonomy" id="1712513"/>
    <lineage>
        <taxon>Eukaryota</taxon>
        <taxon>Fungi</taxon>
        <taxon>Fungi incertae sedis</taxon>
        <taxon>Zoopagomycota</taxon>
        <taxon>Zoopagomycotina</taxon>
        <taxon>Zoopagomycetes</taxon>
        <taxon>Zoopagales</taxon>
        <taxon>Piptocephalidaceae</taxon>
        <taxon>Syncephalis</taxon>
    </lineage>
</organism>
<proteinExistence type="inferred from homology"/>
<reference evidence="8" key="1">
    <citation type="journal article" date="2018" name="Nat. Microbiol.">
        <title>Leveraging single-cell genomics to expand the fungal tree of life.</title>
        <authorList>
            <person name="Ahrendt S.R."/>
            <person name="Quandt C.A."/>
            <person name="Ciobanu D."/>
            <person name="Clum A."/>
            <person name="Salamov A."/>
            <person name="Andreopoulos B."/>
            <person name="Cheng J.F."/>
            <person name="Woyke T."/>
            <person name="Pelin A."/>
            <person name="Henrissat B."/>
            <person name="Reynolds N.K."/>
            <person name="Benny G.L."/>
            <person name="Smith M.E."/>
            <person name="James T.Y."/>
            <person name="Grigoriev I.V."/>
        </authorList>
    </citation>
    <scope>NUCLEOTIDE SEQUENCE [LARGE SCALE GENOMIC DNA]</scope>
    <source>
        <strain evidence="8">Benny S71-1</strain>
    </source>
</reference>
<dbReference type="InterPro" id="IPR016130">
    <property type="entry name" value="Tyr_Pase_AS"/>
</dbReference>
<dbReference type="GO" id="GO:0008138">
    <property type="term" value="F:protein tyrosine/serine/threonine phosphatase activity"/>
    <property type="evidence" value="ECO:0007669"/>
    <property type="project" value="TreeGrafter"/>
</dbReference>
<dbReference type="InterPro" id="IPR029021">
    <property type="entry name" value="Prot-tyrosine_phosphatase-like"/>
</dbReference>
<keyword evidence="3" id="KW-0378">Hydrolase</keyword>
<evidence type="ECO:0000256" key="2">
    <source>
        <dbReference type="ARBA" id="ARBA00013064"/>
    </source>
</evidence>
<dbReference type="InterPro" id="IPR000340">
    <property type="entry name" value="Dual-sp_phosphatase_cat-dom"/>
</dbReference>
<feature type="non-terminal residue" evidence="7">
    <location>
        <position position="257"/>
    </location>
</feature>
<gene>
    <name evidence="7" type="ORF">SYNPS1DRAFT_6235</name>
</gene>